<dbReference type="SUPFAM" id="SSF51735">
    <property type="entry name" value="NAD(P)-binding Rossmann-fold domains"/>
    <property type="match status" value="1"/>
</dbReference>
<gene>
    <name evidence="2" type="ORF">S03H2_34773</name>
</gene>
<dbReference type="InterPro" id="IPR036291">
    <property type="entry name" value="NAD(P)-bd_dom_sf"/>
</dbReference>
<organism evidence="2">
    <name type="scientific">marine sediment metagenome</name>
    <dbReference type="NCBI Taxonomy" id="412755"/>
    <lineage>
        <taxon>unclassified sequences</taxon>
        <taxon>metagenomes</taxon>
        <taxon>ecological metagenomes</taxon>
    </lineage>
</organism>
<name>X1HMR3_9ZZZZ</name>
<feature type="domain" description="NAD(P)-binding" evidence="1">
    <location>
        <begin position="27"/>
        <end position="208"/>
    </location>
</feature>
<dbReference type="Gene3D" id="3.40.50.720">
    <property type="entry name" value="NAD(P)-binding Rossmann-like Domain"/>
    <property type="match status" value="1"/>
</dbReference>
<dbReference type="Pfam" id="PF16363">
    <property type="entry name" value="GDP_Man_Dehyd"/>
    <property type="match status" value="1"/>
</dbReference>
<evidence type="ECO:0000259" key="1">
    <source>
        <dbReference type="Pfam" id="PF16363"/>
    </source>
</evidence>
<evidence type="ECO:0000313" key="2">
    <source>
        <dbReference type="EMBL" id="GAH58340.1"/>
    </source>
</evidence>
<dbReference type="EMBL" id="BARU01021240">
    <property type="protein sequence ID" value="GAH58340.1"/>
    <property type="molecule type" value="Genomic_DNA"/>
</dbReference>
<dbReference type="InterPro" id="IPR016040">
    <property type="entry name" value="NAD(P)-bd_dom"/>
</dbReference>
<accession>X1HMR3</accession>
<dbReference type="PANTHER" id="PTHR43000">
    <property type="entry name" value="DTDP-D-GLUCOSE 4,6-DEHYDRATASE-RELATED"/>
    <property type="match status" value="1"/>
</dbReference>
<feature type="non-terminal residue" evidence="2">
    <location>
        <position position="1"/>
    </location>
</feature>
<comment type="caution">
    <text evidence="2">The sequence shown here is derived from an EMBL/GenBank/DDBJ whole genome shotgun (WGS) entry which is preliminary data.</text>
</comment>
<dbReference type="AlphaFoldDB" id="X1HMR3"/>
<sequence>EHRGHEGGGGGVREKGDTPLLRVDCCVYGNTPDHPSDEESICAPTDIYGATKLAAEELIKGYHRKMGLNYRLLRLGTTFGPGMRPTLAVYVFIKQALEDKSLTVHGSGEQTRCMIYIDDLVEACVSILNMPHKHYIKGDTLNIATEEELSVIDVVEKVLELTGKPLNRYIHVDDRPGQIMKEQIDISKAKRVLQWSPKYGFKEGLEKTIDWMQDRLRVQRL</sequence>
<protein>
    <recommendedName>
        <fullName evidence="1">NAD(P)-binding domain-containing protein</fullName>
    </recommendedName>
</protein>
<reference evidence="2" key="1">
    <citation type="journal article" date="2014" name="Front. Microbiol.">
        <title>High frequency of phylogenetically diverse reductive dehalogenase-homologous genes in deep subseafloor sedimentary metagenomes.</title>
        <authorList>
            <person name="Kawai M."/>
            <person name="Futagami T."/>
            <person name="Toyoda A."/>
            <person name="Takaki Y."/>
            <person name="Nishi S."/>
            <person name="Hori S."/>
            <person name="Arai W."/>
            <person name="Tsubouchi T."/>
            <person name="Morono Y."/>
            <person name="Uchiyama I."/>
            <person name="Ito T."/>
            <person name="Fujiyama A."/>
            <person name="Inagaki F."/>
            <person name="Takami H."/>
        </authorList>
    </citation>
    <scope>NUCLEOTIDE SEQUENCE</scope>
    <source>
        <strain evidence="2">Expedition CK06-06</strain>
    </source>
</reference>
<proteinExistence type="predicted"/>